<dbReference type="PIRSF" id="PIRSF006156">
    <property type="entry name" value="YafQ"/>
    <property type="match status" value="1"/>
</dbReference>
<dbReference type="Proteomes" id="UP000028926">
    <property type="component" value="Chromosome"/>
</dbReference>
<dbReference type="OrthoDB" id="7030467at2"/>
<dbReference type="PANTHER" id="PTHR40588:SF1">
    <property type="entry name" value="MRNA INTERFERASE TOXIN YAFQ"/>
    <property type="match status" value="1"/>
</dbReference>
<keyword evidence="4" id="KW-1185">Reference proteome</keyword>
<evidence type="ECO:0000256" key="1">
    <source>
        <dbReference type="ARBA" id="ARBA00022649"/>
    </source>
</evidence>
<dbReference type="GO" id="GO:0006415">
    <property type="term" value="P:translational termination"/>
    <property type="evidence" value="ECO:0007669"/>
    <property type="project" value="TreeGrafter"/>
</dbReference>
<dbReference type="EMBL" id="CP008941">
    <property type="protein sequence ID" value="AIK95902.1"/>
    <property type="molecule type" value="Genomic_DNA"/>
</dbReference>
<sequence length="92" mass="10940">MKHKKIILTNNFEKDIRKIAKSGRYNLNDLEVVLNFLKEGMELPKKYRDHVLFGEWDGYRECHIRPDWLLIYAITAHEIILIRTGSHSKLFG</sequence>
<accession>A0A077ART6</accession>
<proteinExistence type="predicted"/>
<name>A0A077ART6_9PROT</name>
<keyword evidence="1" id="KW-1277">Toxin-antitoxin system</keyword>
<dbReference type="SUPFAM" id="SSF143011">
    <property type="entry name" value="RelE-like"/>
    <property type="match status" value="1"/>
</dbReference>
<dbReference type="InterPro" id="IPR007712">
    <property type="entry name" value="RelE/ParE_toxin"/>
</dbReference>
<evidence type="ECO:0000256" key="2">
    <source>
        <dbReference type="PIRSR" id="PIRSR006156-1"/>
    </source>
</evidence>
<protein>
    <recommendedName>
        <fullName evidence="5">Addiction module toxin RelE</fullName>
    </recommendedName>
</protein>
<dbReference type="GO" id="GO:0004521">
    <property type="term" value="F:RNA endonuclease activity"/>
    <property type="evidence" value="ECO:0007669"/>
    <property type="project" value="TreeGrafter"/>
</dbReference>
<dbReference type="NCBIfam" id="TIGR02385">
    <property type="entry name" value="RelE_StbE"/>
    <property type="match status" value="1"/>
</dbReference>
<dbReference type="RefSeq" id="WP_038463540.1">
    <property type="nucleotide sequence ID" value="NZ_CP008941.1"/>
</dbReference>
<dbReference type="InterPro" id="IPR004386">
    <property type="entry name" value="Toxin_YafQ-like"/>
</dbReference>
<dbReference type="KEGG" id="paca:ID47_02870"/>
<dbReference type="Gene3D" id="3.30.2310.20">
    <property type="entry name" value="RelE-like"/>
    <property type="match status" value="1"/>
</dbReference>
<dbReference type="PANTHER" id="PTHR40588">
    <property type="entry name" value="MRNA INTERFERASE TOXIN YAFQ"/>
    <property type="match status" value="1"/>
</dbReference>
<feature type="active site" description="Proton donor" evidence="2">
    <location>
        <position position="87"/>
    </location>
</feature>
<evidence type="ECO:0008006" key="5">
    <source>
        <dbReference type="Google" id="ProtNLM"/>
    </source>
</evidence>
<dbReference type="AlphaFoldDB" id="A0A077ART6"/>
<evidence type="ECO:0000313" key="4">
    <source>
        <dbReference type="Proteomes" id="UP000028926"/>
    </source>
</evidence>
<evidence type="ECO:0000313" key="3">
    <source>
        <dbReference type="EMBL" id="AIK95902.1"/>
    </source>
</evidence>
<organism evidence="3 4">
    <name type="scientific">Candidatus Odyssella acanthamoebae</name>
    <dbReference type="NCBI Taxonomy" id="91604"/>
    <lineage>
        <taxon>Bacteria</taxon>
        <taxon>Pseudomonadati</taxon>
        <taxon>Pseudomonadota</taxon>
        <taxon>Alphaproteobacteria</taxon>
        <taxon>Holosporales</taxon>
        <taxon>Candidatus Paracaedibacteraceae</taxon>
        <taxon>Candidatus Odyssella</taxon>
    </lineage>
</organism>
<dbReference type="Pfam" id="PF15738">
    <property type="entry name" value="YafQ_toxin"/>
    <property type="match status" value="1"/>
</dbReference>
<gene>
    <name evidence="3" type="ORF">ID47_02870</name>
</gene>
<reference evidence="3 4" key="1">
    <citation type="submission" date="2014-07" db="EMBL/GenBank/DDBJ databases">
        <title>Comparative genomic insights into amoeba endosymbionts belonging to the families of Holosporaceae and Candidatus Midichloriaceae within Rickettsiales.</title>
        <authorList>
            <person name="Wang Z."/>
            <person name="Wu M."/>
        </authorList>
    </citation>
    <scope>NUCLEOTIDE SEQUENCE [LARGE SCALE GENOMIC DNA]</scope>
    <source>
        <strain evidence="3">PRA3</strain>
    </source>
</reference>
<dbReference type="GO" id="GO:0006402">
    <property type="term" value="P:mRNA catabolic process"/>
    <property type="evidence" value="ECO:0007669"/>
    <property type="project" value="TreeGrafter"/>
</dbReference>
<dbReference type="HOGENOM" id="CLU_161929_4_1_5"/>
<dbReference type="STRING" id="91604.ID47_02870"/>
<dbReference type="eggNOG" id="COG3041">
    <property type="taxonomic scope" value="Bacteria"/>
</dbReference>
<dbReference type="InterPro" id="IPR035093">
    <property type="entry name" value="RelE/ParE_toxin_dom_sf"/>
</dbReference>